<gene>
    <name evidence="5" type="ORF">EJ04DRAFT_503258</name>
</gene>
<feature type="region of interest" description="Disordered" evidence="4">
    <location>
        <begin position="63"/>
        <end position="96"/>
    </location>
</feature>
<evidence type="ECO:0000313" key="5">
    <source>
        <dbReference type="EMBL" id="KAF2728961.1"/>
    </source>
</evidence>
<dbReference type="AlphaFoldDB" id="A0A9P4QQ72"/>
<dbReference type="PRINTS" id="PR01415">
    <property type="entry name" value="ANKYRIN"/>
</dbReference>
<dbReference type="OrthoDB" id="539213at2759"/>
<dbReference type="InterPro" id="IPR002110">
    <property type="entry name" value="Ankyrin_rpt"/>
</dbReference>
<dbReference type="PROSITE" id="PS50088">
    <property type="entry name" value="ANK_REPEAT"/>
    <property type="match status" value="2"/>
</dbReference>
<dbReference type="PANTHER" id="PTHR24171">
    <property type="entry name" value="ANKYRIN REPEAT DOMAIN-CONTAINING PROTEIN 39-RELATED"/>
    <property type="match status" value="1"/>
</dbReference>
<sequence>MEQQAGDGKTALHMAVWENREEIAKLLLERGAKTESRDESNWTPLHWAASRGHLNMTKILLEHGADPEAMDDEGQTPRQRAEQRGHTQVLNQFSRR</sequence>
<dbReference type="Pfam" id="PF12796">
    <property type="entry name" value="Ank_2"/>
    <property type="match status" value="1"/>
</dbReference>
<accession>A0A9P4QQ72</accession>
<evidence type="ECO:0000256" key="4">
    <source>
        <dbReference type="SAM" id="MobiDB-lite"/>
    </source>
</evidence>
<keyword evidence="1" id="KW-0677">Repeat</keyword>
<keyword evidence="6" id="KW-1185">Reference proteome</keyword>
<dbReference type="InterPro" id="IPR036770">
    <property type="entry name" value="Ankyrin_rpt-contain_sf"/>
</dbReference>
<dbReference type="Gene3D" id="1.25.40.20">
    <property type="entry name" value="Ankyrin repeat-containing domain"/>
    <property type="match status" value="1"/>
</dbReference>
<evidence type="ECO:0000313" key="6">
    <source>
        <dbReference type="Proteomes" id="UP000799444"/>
    </source>
</evidence>
<feature type="compositionally biased region" description="Polar residues" evidence="4">
    <location>
        <begin position="86"/>
        <end position="96"/>
    </location>
</feature>
<reference evidence="5" key="1">
    <citation type="journal article" date="2020" name="Stud. Mycol.">
        <title>101 Dothideomycetes genomes: a test case for predicting lifestyles and emergence of pathogens.</title>
        <authorList>
            <person name="Haridas S."/>
            <person name="Albert R."/>
            <person name="Binder M."/>
            <person name="Bloem J."/>
            <person name="Labutti K."/>
            <person name="Salamov A."/>
            <person name="Andreopoulos B."/>
            <person name="Baker S."/>
            <person name="Barry K."/>
            <person name="Bills G."/>
            <person name="Bluhm B."/>
            <person name="Cannon C."/>
            <person name="Castanera R."/>
            <person name="Culley D."/>
            <person name="Daum C."/>
            <person name="Ezra D."/>
            <person name="Gonzalez J."/>
            <person name="Henrissat B."/>
            <person name="Kuo A."/>
            <person name="Liang C."/>
            <person name="Lipzen A."/>
            <person name="Lutzoni F."/>
            <person name="Magnuson J."/>
            <person name="Mondo S."/>
            <person name="Nolan M."/>
            <person name="Ohm R."/>
            <person name="Pangilinan J."/>
            <person name="Park H.-J."/>
            <person name="Ramirez L."/>
            <person name="Alfaro M."/>
            <person name="Sun H."/>
            <person name="Tritt A."/>
            <person name="Yoshinaga Y."/>
            <person name="Zwiers L.-H."/>
            <person name="Turgeon B."/>
            <person name="Goodwin S."/>
            <person name="Spatafora J."/>
            <person name="Crous P."/>
            <person name="Grigoriev I."/>
        </authorList>
    </citation>
    <scope>NUCLEOTIDE SEQUENCE</scope>
    <source>
        <strain evidence="5">CBS 125425</strain>
    </source>
</reference>
<dbReference type="Pfam" id="PF13606">
    <property type="entry name" value="Ank_3"/>
    <property type="match status" value="1"/>
</dbReference>
<dbReference type="EMBL" id="ML996261">
    <property type="protein sequence ID" value="KAF2728961.1"/>
    <property type="molecule type" value="Genomic_DNA"/>
</dbReference>
<dbReference type="SUPFAM" id="SSF48403">
    <property type="entry name" value="Ankyrin repeat"/>
    <property type="match status" value="1"/>
</dbReference>
<evidence type="ECO:0000256" key="2">
    <source>
        <dbReference type="ARBA" id="ARBA00023043"/>
    </source>
</evidence>
<organism evidence="5 6">
    <name type="scientific">Polyplosphaeria fusca</name>
    <dbReference type="NCBI Taxonomy" id="682080"/>
    <lineage>
        <taxon>Eukaryota</taxon>
        <taxon>Fungi</taxon>
        <taxon>Dikarya</taxon>
        <taxon>Ascomycota</taxon>
        <taxon>Pezizomycotina</taxon>
        <taxon>Dothideomycetes</taxon>
        <taxon>Pleosporomycetidae</taxon>
        <taxon>Pleosporales</taxon>
        <taxon>Tetraplosphaeriaceae</taxon>
        <taxon>Polyplosphaeria</taxon>
    </lineage>
</organism>
<dbReference type="SMART" id="SM00248">
    <property type="entry name" value="ANK"/>
    <property type="match status" value="2"/>
</dbReference>
<name>A0A9P4QQ72_9PLEO</name>
<proteinExistence type="predicted"/>
<evidence type="ECO:0000256" key="3">
    <source>
        <dbReference type="PROSITE-ProRule" id="PRU00023"/>
    </source>
</evidence>
<feature type="repeat" description="ANK" evidence="3">
    <location>
        <begin position="7"/>
        <end position="39"/>
    </location>
</feature>
<feature type="repeat" description="ANK" evidence="3">
    <location>
        <begin position="40"/>
        <end position="72"/>
    </location>
</feature>
<evidence type="ECO:0000256" key="1">
    <source>
        <dbReference type="ARBA" id="ARBA00022737"/>
    </source>
</evidence>
<comment type="caution">
    <text evidence="5">The sequence shown here is derived from an EMBL/GenBank/DDBJ whole genome shotgun (WGS) entry which is preliminary data.</text>
</comment>
<dbReference type="Proteomes" id="UP000799444">
    <property type="component" value="Unassembled WGS sequence"/>
</dbReference>
<dbReference type="PANTHER" id="PTHR24171:SF9">
    <property type="entry name" value="ANKYRIN REPEAT DOMAIN-CONTAINING PROTEIN 39"/>
    <property type="match status" value="1"/>
</dbReference>
<protein>
    <submittedName>
        <fullName evidence="5">Ankyrin repeat protein</fullName>
    </submittedName>
</protein>
<keyword evidence="2 3" id="KW-0040">ANK repeat</keyword>
<dbReference type="PROSITE" id="PS50297">
    <property type="entry name" value="ANK_REP_REGION"/>
    <property type="match status" value="2"/>
</dbReference>